<reference evidence="1" key="1">
    <citation type="submission" date="2021-01" db="EMBL/GenBank/DDBJ databases">
        <authorList>
            <consortium name="Genoscope - CEA"/>
            <person name="William W."/>
        </authorList>
    </citation>
    <scope>NUCLEOTIDE SEQUENCE</scope>
</reference>
<dbReference type="AlphaFoldDB" id="A0A8S1THV7"/>
<name>A0A8S1THV7_9CILI</name>
<dbReference type="EMBL" id="CAJJDO010000022">
    <property type="protein sequence ID" value="CAD8151830.1"/>
    <property type="molecule type" value="Genomic_DNA"/>
</dbReference>
<comment type="caution">
    <text evidence="1">The sequence shown here is derived from an EMBL/GenBank/DDBJ whole genome shotgun (WGS) entry which is preliminary data.</text>
</comment>
<keyword evidence="2" id="KW-1185">Reference proteome</keyword>
<protein>
    <submittedName>
        <fullName evidence="1">Uncharacterized protein</fullName>
    </submittedName>
</protein>
<gene>
    <name evidence="1" type="ORF">PPENT_87.1.T0220125</name>
</gene>
<dbReference type="Proteomes" id="UP000689195">
    <property type="component" value="Unassembled WGS sequence"/>
</dbReference>
<evidence type="ECO:0000313" key="2">
    <source>
        <dbReference type="Proteomes" id="UP000689195"/>
    </source>
</evidence>
<proteinExistence type="predicted"/>
<evidence type="ECO:0000313" key="1">
    <source>
        <dbReference type="EMBL" id="CAD8151830.1"/>
    </source>
</evidence>
<sequence>MAQTNYYLRNRLFLQGHYGLQSDEKRSLKLQQIIFLSGKTFSNIKNKFFRFNLIYINKKEFQSNNLEMKLLHPYGGLLAQQNNSQIKYNHINKL</sequence>
<organism evidence="1 2">
    <name type="scientific">Paramecium pentaurelia</name>
    <dbReference type="NCBI Taxonomy" id="43138"/>
    <lineage>
        <taxon>Eukaryota</taxon>
        <taxon>Sar</taxon>
        <taxon>Alveolata</taxon>
        <taxon>Ciliophora</taxon>
        <taxon>Intramacronucleata</taxon>
        <taxon>Oligohymenophorea</taxon>
        <taxon>Peniculida</taxon>
        <taxon>Parameciidae</taxon>
        <taxon>Paramecium</taxon>
    </lineage>
</organism>
<accession>A0A8S1THV7</accession>